<evidence type="ECO:0000313" key="1">
    <source>
        <dbReference type="EMBL" id="QHU26814.1"/>
    </source>
</evidence>
<organism evidence="1">
    <name type="scientific">viral metagenome</name>
    <dbReference type="NCBI Taxonomy" id="1070528"/>
    <lineage>
        <taxon>unclassified sequences</taxon>
        <taxon>metagenomes</taxon>
        <taxon>organismal metagenomes</taxon>
    </lineage>
</organism>
<dbReference type="AlphaFoldDB" id="A0A6C0LB12"/>
<proteinExistence type="predicted"/>
<accession>A0A6C0LB12</accession>
<name>A0A6C0LB12_9ZZZZ</name>
<sequence length="123" mass="14561">MSDILLKLRNKDGKFMVSPDVVNYIKLFTGELIMRNGKYSRIGRIPLSDPRYDLLIKRPRIRQVHNRDLNHNYPLKGSVWFKVNGKFMVINAGYQYVWVGTHNQEGYFTEVYYNGNVLITRIY</sequence>
<protein>
    <submittedName>
        <fullName evidence="1">Uncharacterized protein</fullName>
    </submittedName>
</protein>
<reference evidence="1" key="1">
    <citation type="journal article" date="2020" name="Nature">
        <title>Giant virus diversity and host interactions through global metagenomics.</title>
        <authorList>
            <person name="Schulz F."/>
            <person name="Roux S."/>
            <person name="Paez-Espino D."/>
            <person name="Jungbluth S."/>
            <person name="Walsh D.A."/>
            <person name="Denef V.J."/>
            <person name="McMahon K.D."/>
            <person name="Konstantinidis K.T."/>
            <person name="Eloe-Fadrosh E.A."/>
            <person name="Kyrpides N.C."/>
            <person name="Woyke T."/>
        </authorList>
    </citation>
    <scope>NUCLEOTIDE SEQUENCE</scope>
    <source>
        <strain evidence="1">GVMAG-M-3300027759-42</strain>
    </source>
</reference>
<dbReference type="EMBL" id="MN740445">
    <property type="protein sequence ID" value="QHU26814.1"/>
    <property type="molecule type" value="Genomic_DNA"/>
</dbReference>